<evidence type="ECO:0000256" key="3">
    <source>
        <dbReference type="ARBA" id="ARBA00022692"/>
    </source>
</evidence>
<dbReference type="PANTHER" id="PTHR33406:SF13">
    <property type="entry name" value="MEMBRANE PROTEIN YDFJ"/>
    <property type="match status" value="1"/>
</dbReference>
<dbReference type="Pfam" id="PF03176">
    <property type="entry name" value="MMPL"/>
    <property type="match status" value="1"/>
</dbReference>
<protein>
    <submittedName>
        <fullName evidence="8">Predicted exporter</fullName>
    </submittedName>
</protein>
<dbReference type="PANTHER" id="PTHR33406">
    <property type="entry name" value="MEMBRANE PROTEIN MJ1562-RELATED"/>
    <property type="match status" value="1"/>
</dbReference>
<feature type="transmembrane region" description="Helical" evidence="6">
    <location>
        <begin position="752"/>
        <end position="774"/>
    </location>
</feature>
<feature type="transmembrane region" description="Helical" evidence="6">
    <location>
        <begin position="399"/>
        <end position="421"/>
    </location>
</feature>
<proteinExistence type="predicted"/>
<evidence type="ECO:0000256" key="2">
    <source>
        <dbReference type="ARBA" id="ARBA00022475"/>
    </source>
</evidence>
<keyword evidence="3 6" id="KW-0812">Transmembrane</keyword>
<feature type="transmembrane region" description="Helical" evidence="6">
    <location>
        <begin position="780"/>
        <end position="801"/>
    </location>
</feature>
<sequence length="809" mass="90010">MKNRTLLLSDSFKNLSQKKLFGAWIFYHAAILIFFLVSLIIFRGRIGVDSDLFNLVPKSISMASVKKADDKMMSVTSQNVFVLVANEDFAEAKRVAEEVYAGLKDSKNFESVSLYNDVSAMGEITDFLYQYRSYLIDEKTADAILASDEGAQDFALEALSKAYGGFTMLPLDNIDSDPFLLTEYHLQNYLAAVQNAGTAMSVKDGVLASSFEGKWYVMIRGVLSRSGAKLASKNNAITEIYRVCDAAVAGAPDSGTTFVYSGTPFHSHESSTSASREISVIATVSMLAVIILLIFIFRSVRPLVFSVGSILISLGIAVVATLAAFHKMHVITLVFGTSLIGSCIDYSLHFFTHWAANKELKSSIEIRNHIFSGLLMAIISTGICFAILLFAPFTILKQMSFFCLTGLISSFLTTIAVYPYIKLPANRGNVRFTKGFSKVIVKMEQKWVGRTVIIFLFAFSIISIAVFHKNVKVKNNLLTLYDMKGRLLQDEITASQVIQYTPGGWYIVSGDTEDEALANEEKLRRQFEAATEGKIGYVSTSSFVPSKEVQKKSREAYKKLMQSVTEQLEALGFDDVENFDAVMSLMNDYEVKKNQYVSFENGNVPQFIESAISSAWLGKVDGKYFTVLLPTQVTDYALYRALADADENVYFISKSQDISVDLDNLTKMILKFFIVAYILMFIMLRFFYSWKQALKIISVPLLIILVVVAVFALANINMEFFSVTGLILVFGLGLDYIIYMMENEKKVSENSVLEPFATMVSFVTTIISFGALALSSFKPVHLIGLSIFIGLATAYVSSFFYGRHAQNDK</sequence>
<keyword evidence="4 6" id="KW-1133">Transmembrane helix</keyword>
<feature type="transmembrane region" description="Helical" evidence="6">
    <location>
        <begin position="278"/>
        <end position="297"/>
    </location>
</feature>
<feature type="transmembrane region" description="Helical" evidence="6">
    <location>
        <begin position="304"/>
        <end position="325"/>
    </location>
</feature>
<dbReference type="SUPFAM" id="SSF82866">
    <property type="entry name" value="Multidrug efflux transporter AcrB transmembrane domain"/>
    <property type="match status" value="2"/>
</dbReference>
<dbReference type="GO" id="GO:0005886">
    <property type="term" value="C:plasma membrane"/>
    <property type="evidence" value="ECO:0007669"/>
    <property type="project" value="UniProtKB-SubCell"/>
</dbReference>
<dbReference type="InterPro" id="IPR050545">
    <property type="entry name" value="Mycobact_MmpL"/>
</dbReference>
<dbReference type="EMBL" id="FORI01000010">
    <property type="protein sequence ID" value="SFI98844.1"/>
    <property type="molecule type" value="Genomic_DNA"/>
</dbReference>
<name>A0A1I3MNZ0_9SPIR</name>
<dbReference type="AlphaFoldDB" id="A0A1I3MNZ0"/>
<feature type="transmembrane region" description="Helical" evidence="6">
    <location>
        <begin position="694"/>
        <end position="714"/>
    </location>
</feature>
<evidence type="ECO:0000313" key="8">
    <source>
        <dbReference type="EMBL" id="SFI98844.1"/>
    </source>
</evidence>
<organism evidence="8 9">
    <name type="scientific">Treponema bryantii</name>
    <dbReference type="NCBI Taxonomy" id="163"/>
    <lineage>
        <taxon>Bacteria</taxon>
        <taxon>Pseudomonadati</taxon>
        <taxon>Spirochaetota</taxon>
        <taxon>Spirochaetia</taxon>
        <taxon>Spirochaetales</taxon>
        <taxon>Treponemataceae</taxon>
        <taxon>Treponema</taxon>
    </lineage>
</organism>
<dbReference type="RefSeq" id="WP_074933090.1">
    <property type="nucleotide sequence ID" value="NZ_FORI01000010.1"/>
</dbReference>
<evidence type="ECO:0000256" key="4">
    <source>
        <dbReference type="ARBA" id="ARBA00022989"/>
    </source>
</evidence>
<keyword evidence="5 6" id="KW-0472">Membrane</keyword>
<comment type="subcellular location">
    <subcellularLocation>
        <location evidence="1">Cell membrane</location>
        <topology evidence="1">Multi-pass membrane protein</topology>
    </subcellularLocation>
</comment>
<keyword evidence="2" id="KW-1003">Cell membrane</keyword>
<dbReference type="Gene3D" id="1.20.1640.10">
    <property type="entry name" value="Multidrug efflux transporter AcrB transmembrane domain"/>
    <property type="match status" value="2"/>
</dbReference>
<keyword evidence="9" id="KW-1185">Reference proteome</keyword>
<evidence type="ECO:0000256" key="5">
    <source>
        <dbReference type="ARBA" id="ARBA00023136"/>
    </source>
</evidence>
<feature type="transmembrane region" description="Helical" evidence="6">
    <location>
        <begin position="331"/>
        <end position="351"/>
    </location>
</feature>
<dbReference type="InterPro" id="IPR004869">
    <property type="entry name" value="MMPL_dom"/>
</dbReference>
<evidence type="ECO:0000259" key="7">
    <source>
        <dbReference type="Pfam" id="PF03176"/>
    </source>
</evidence>
<feature type="transmembrane region" description="Helical" evidence="6">
    <location>
        <begin position="371"/>
        <end position="393"/>
    </location>
</feature>
<evidence type="ECO:0000256" key="6">
    <source>
        <dbReference type="SAM" id="Phobius"/>
    </source>
</evidence>
<feature type="transmembrane region" description="Helical" evidence="6">
    <location>
        <begin position="447"/>
        <end position="467"/>
    </location>
</feature>
<feature type="transmembrane region" description="Helical" evidence="6">
    <location>
        <begin position="720"/>
        <end position="740"/>
    </location>
</feature>
<feature type="transmembrane region" description="Helical" evidence="6">
    <location>
        <begin position="668"/>
        <end position="687"/>
    </location>
</feature>
<feature type="transmembrane region" description="Helical" evidence="6">
    <location>
        <begin position="21"/>
        <end position="42"/>
    </location>
</feature>
<feature type="domain" description="Membrane transport protein MMPL" evidence="7">
    <location>
        <begin position="213"/>
        <end position="421"/>
    </location>
</feature>
<evidence type="ECO:0000313" key="9">
    <source>
        <dbReference type="Proteomes" id="UP000182737"/>
    </source>
</evidence>
<gene>
    <name evidence="8" type="ORF">SAMN04487775_11027</name>
</gene>
<evidence type="ECO:0000256" key="1">
    <source>
        <dbReference type="ARBA" id="ARBA00004651"/>
    </source>
</evidence>
<dbReference type="Proteomes" id="UP000182737">
    <property type="component" value="Unassembled WGS sequence"/>
</dbReference>
<reference evidence="9" key="1">
    <citation type="submission" date="2016-10" db="EMBL/GenBank/DDBJ databases">
        <authorList>
            <person name="Varghese N."/>
            <person name="Submissions S."/>
        </authorList>
    </citation>
    <scope>NUCLEOTIDE SEQUENCE [LARGE SCALE GENOMIC DNA]</scope>
    <source>
        <strain evidence="9">XBD1002</strain>
    </source>
</reference>
<dbReference type="OrthoDB" id="9780358at2"/>
<accession>A0A1I3MNZ0</accession>